<name>A0ABT4UJQ8_9BACT</name>
<evidence type="ECO:0000256" key="2">
    <source>
        <dbReference type="SAM" id="Phobius"/>
    </source>
</evidence>
<comment type="caution">
    <text evidence="3">The sequence shown here is derived from an EMBL/GenBank/DDBJ whole genome shotgun (WGS) entry which is preliminary data.</text>
</comment>
<gene>
    <name evidence="3" type="ORF">O3P16_09370</name>
</gene>
<keyword evidence="2" id="KW-0812">Transmembrane</keyword>
<feature type="compositionally biased region" description="Low complexity" evidence="1">
    <location>
        <begin position="184"/>
        <end position="196"/>
    </location>
</feature>
<dbReference type="EMBL" id="JAQGEF010000009">
    <property type="protein sequence ID" value="MDA3615015.1"/>
    <property type="molecule type" value="Genomic_DNA"/>
</dbReference>
<keyword evidence="2" id="KW-1133">Transmembrane helix</keyword>
<feature type="region of interest" description="Disordered" evidence="1">
    <location>
        <begin position="222"/>
        <end position="241"/>
    </location>
</feature>
<dbReference type="RefSeq" id="WP_407031340.1">
    <property type="nucleotide sequence ID" value="NZ_JAQGEF010000009.1"/>
</dbReference>
<protein>
    <submittedName>
        <fullName evidence="3">Uncharacterized protein</fullName>
    </submittedName>
</protein>
<proteinExistence type="predicted"/>
<sequence length="366" mass="40694">MINRSNYSDYFMLYADGELDALQMQIVEAFVAENNDLSAEFDLYLETKITPDEHISMPDKSMLLKPEIWDTENLTEEQSALLSFADSEGSKPHTTNLNIEAEWSLLQKTLLPAEVVAMPHKEKLYRKESQRKPIFILYAKRIAVAAAFLLAGMFLVEKMTTNETISTPESIASVTETPEKPKETPVTTNVPATNTNADKDPEITPVNNVPGKTVPVLAQNTATDHQQKPAELSTGTTNAGKKTEYQDNIVNPDHNDAITNVASMRQSNESVIQVKNQAPTQNILQLKTNAVDTKEIELKVNPANTYTANVVTEVKDEAAVAEDEAEYIYIVGSKVKKQKFRGIARTINRGIDKIVNPTKRQANVNE</sequence>
<keyword evidence="2" id="KW-0472">Membrane</keyword>
<accession>A0ABT4UJQ8</accession>
<organism evidence="3 4">
    <name type="scientific">Polluticaenibacter yanchengensis</name>
    <dbReference type="NCBI Taxonomy" id="3014562"/>
    <lineage>
        <taxon>Bacteria</taxon>
        <taxon>Pseudomonadati</taxon>
        <taxon>Bacteroidota</taxon>
        <taxon>Chitinophagia</taxon>
        <taxon>Chitinophagales</taxon>
        <taxon>Chitinophagaceae</taxon>
        <taxon>Polluticaenibacter</taxon>
    </lineage>
</organism>
<keyword evidence="4" id="KW-1185">Reference proteome</keyword>
<evidence type="ECO:0000313" key="4">
    <source>
        <dbReference type="Proteomes" id="UP001210231"/>
    </source>
</evidence>
<evidence type="ECO:0000256" key="1">
    <source>
        <dbReference type="SAM" id="MobiDB-lite"/>
    </source>
</evidence>
<evidence type="ECO:0000313" key="3">
    <source>
        <dbReference type="EMBL" id="MDA3615015.1"/>
    </source>
</evidence>
<feature type="region of interest" description="Disordered" evidence="1">
    <location>
        <begin position="170"/>
        <end position="208"/>
    </location>
</feature>
<feature type="transmembrane region" description="Helical" evidence="2">
    <location>
        <begin position="135"/>
        <end position="156"/>
    </location>
</feature>
<reference evidence="3 4" key="1">
    <citation type="submission" date="2022-12" db="EMBL/GenBank/DDBJ databases">
        <title>Chitinophagaceae gen. sp. nov., a new member of the family Chitinophagaceae, isolated from soil in a chemical factory.</title>
        <authorList>
            <person name="Ke Z."/>
        </authorList>
    </citation>
    <scope>NUCLEOTIDE SEQUENCE [LARGE SCALE GENOMIC DNA]</scope>
    <source>
        <strain evidence="3 4">LY-5</strain>
    </source>
</reference>
<dbReference type="Proteomes" id="UP001210231">
    <property type="component" value="Unassembled WGS sequence"/>
</dbReference>